<reference evidence="1" key="2">
    <citation type="submission" date="2015-06" db="UniProtKB">
        <authorList>
            <consortium name="EnsemblPlants"/>
        </authorList>
    </citation>
    <scope>IDENTIFICATION</scope>
</reference>
<dbReference type="HOGENOM" id="CLU_2642378_0_0_1"/>
<organism evidence="1 2">
    <name type="scientific">Oryza rufipogon</name>
    <name type="common">Brownbeard rice</name>
    <name type="synonym">Asian wild rice</name>
    <dbReference type="NCBI Taxonomy" id="4529"/>
    <lineage>
        <taxon>Eukaryota</taxon>
        <taxon>Viridiplantae</taxon>
        <taxon>Streptophyta</taxon>
        <taxon>Embryophyta</taxon>
        <taxon>Tracheophyta</taxon>
        <taxon>Spermatophyta</taxon>
        <taxon>Magnoliopsida</taxon>
        <taxon>Liliopsida</taxon>
        <taxon>Poales</taxon>
        <taxon>Poaceae</taxon>
        <taxon>BOP clade</taxon>
        <taxon>Oryzoideae</taxon>
        <taxon>Oryzeae</taxon>
        <taxon>Oryzinae</taxon>
        <taxon>Oryza</taxon>
    </lineage>
</organism>
<sequence length="77" mass="8373">MRSPAPASPAAPFCQLRPIFFFNPQATDGLRAAQVMQPKWCGPNSRSSSTVPNDIDRHGSRARGYLGVTAWARGSQE</sequence>
<proteinExistence type="predicted"/>
<reference evidence="2" key="1">
    <citation type="submission" date="2013-06" db="EMBL/GenBank/DDBJ databases">
        <authorList>
            <person name="Zhao Q."/>
        </authorList>
    </citation>
    <scope>NUCLEOTIDE SEQUENCE</scope>
    <source>
        <strain evidence="2">cv. W1943</strain>
    </source>
</reference>
<dbReference type="Proteomes" id="UP000008022">
    <property type="component" value="Unassembled WGS sequence"/>
</dbReference>
<keyword evidence="2" id="KW-1185">Reference proteome</keyword>
<dbReference type="Gramene" id="ORUFI01G10650.1">
    <property type="protein sequence ID" value="ORUFI01G10650.1"/>
    <property type="gene ID" value="ORUFI01G10650"/>
</dbReference>
<name>A0A0E0MU36_ORYRU</name>
<protein>
    <submittedName>
        <fullName evidence="1">Uncharacterized protein</fullName>
    </submittedName>
</protein>
<evidence type="ECO:0000313" key="1">
    <source>
        <dbReference type="EnsemblPlants" id="ORUFI01G10650.1"/>
    </source>
</evidence>
<dbReference type="EnsemblPlants" id="ORUFI01G10650.1">
    <property type="protein sequence ID" value="ORUFI01G10650.1"/>
    <property type="gene ID" value="ORUFI01G10650"/>
</dbReference>
<accession>A0A0E0MU36</accession>
<evidence type="ECO:0000313" key="2">
    <source>
        <dbReference type="Proteomes" id="UP000008022"/>
    </source>
</evidence>
<dbReference type="AlphaFoldDB" id="A0A0E0MU36"/>